<keyword evidence="4" id="KW-1185">Reference proteome</keyword>
<evidence type="ECO:0000256" key="1">
    <source>
        <dbReference type="SAM" id="MobiDB-lite"/>
    </source>
</evidence>
<comment type="caution">
    <text evidence="3">The sequence shown here is derived from an EMBL/GenBank/DDBJ whole genome shotgun (WGS) entry which is preliminary data.</text>
</comment>
<keyword evidence="2" id="KW-0472">Membrane</keyword>
<keyword evidence="2" id="KW-1133">Transmembrane helix</keyword>
<feature type="compositionally biased region" description="Polar residues" evidence="1">
    <location>
        <begin position="116"/>
        <end position="130"/>
    </location>
</feature>
<feature type="compositionally biased region" description="Basic and acidic residues" evidence="1">
    <location>
        <begin position="55"/>
        <end position="74"/>
    </location>
</feature>
<gene>
    <name evidence="3" type="ORF">HNR02_003212</name>
</gene>
<name>A0A853B4E8_9PSEU</name>
<sequence>MPNAVGDLPTCRHRAAAATHHLVIAVMVGGLAPCAGPAAALLASSEMLWRWIPNKDAKPYPRDSSDDERNRHTDPPGNNARDGEYHGGRSVGSLAPVRPVEAKYAFTGTERPRKVTVSSMGGSKTATFVE</sequence>
<feature type="transmembrane region" description="Helical" evidence="2">
    <location>
        <begin position="22"/>
        <end position="43"/>
    </location>
</feature>
<feature type="region of interest" description="Disordered" evidence="1">
    <location>
        <begin position="55"/>
        <end position="130"/>
    </location>
</feature>
<reference evidence="3 4" key="1">
    <citation type="submission" date="2020-07" db="EMBL/GenBank/DDBJ databases">
        <title>Sequencing the genomes of 1000 actinobacteria strains.</title>
        <authorList>
            <person name="Klenk H.-P."/>
        </authorList>
    </citation>
    <scope>NUCLEOTIDE SEQUENCE [LARGE SCALE GENOMIC DNA]</scope>
    <source>
        <strain evidence="3 4">DSM 104006</strain>
    </source>
</reference>
<proteinExistence type="predicted"/>
<organism evidence="3 4">
    <name type="scientific">Amycolatopsis endophytica</name>
    <dbReference type="NCBI Taxonomy" id="860233"/>
    <lineage>
        <taxon>Bacteria</taxon>
        <taxon>Bacillati</taxon>
        <taxon>Actinomycetota</taxon>
        <taxon>Actinomycetes</taxon>
        <taxon>Pseudonocardiales</taxon>
        <taxon>Pseudonocardiaceae</taxon>
        <taxon>Amycolatopsis</taxon>
    </lineage>
</organism>
<evidence type="ECO:0000313" key="3">
    <source>
        <dbReference type="EMBL" id="NYI89889.1"/>
    </source>
</evidence>
<dbReference type="EMBL" id="JACCFK010000001">
    <property type="protein sequence ID" value="NYI89889.1"/>
    <property type="molecule type" value="Genomic_DNA"/>
</dbReference>
<evidence type="ECO:0000256" key="2">
    <source>
        <dbReference type="SAM" id="Phobius"/>
    </source>
</evidence>
<protein>
    <submittedName>
        <fullName evidence="3">Uncharacterized protein</fullName>
    </submittedName>
</protein>
<accession>A0A853B4E8</accession>
<keyword evidence="2" id="KW-0812">Transmembrane</keyword>
<dbReference type="AlphaFoldDB" id="A0A853B4E8"/>
<evidence type="ECO:0000313" key="4">
    <source>
        <dbReference type="Proteomes" id="UP000549616"/>
    </source>
</evidence>
<dbReference type="Proteomes" id="UP000549616">
    <property type="component" value="Unassembled WGS sequence"/>
</dbReference>